<sequence>MRPERGSSAISPPCQRILQMHRLHLNQMAGSALREGEWGQRSLTSSFSSSLNFSLSLTSRFSSRLNVSLSLTSTSSSSLNFSLNLTSSFSSSLNLIKSAPANLGSGYEQTFAGAIRFSLPSTCKWPHIKRTGFNYSMEVGRLMSRKWTADQERVDSAKLPCRGFQGVAGGAPSMGFKDSRRDMT</sequence>
<organism evidence="1 2">
    <name type="scientific">Nesidiocoris tenuis</name>
    <dbReference type="NCBI Taxonomy" id="355587"/>
    <lineage>
        <taxon>Eukaryota</taxon>
        <taxon>Metazoa</taxon>
        <taxon>Ecdysozoa</taxon>
        <taxon>Arthropoda</taxon>
        <taxon>Hexapoda</taxon>
        <taxon>Insecta</taxon>
        <taxon>Pterygota</taxon>
        <taxon>Neoptera</taxon>
        <taxon>Paraneoptera</taxon>
        <taxon>Hemiptera</taxon>
        <taxon>Heteroptera</taxon>
        <taxon>Panheteroptera</taxon>
        <taxon>Cimicomorpha</taxon>
        <taxon>Miridae</taxon>
        <taxon>Dicyphina</taxon>
        <taxon>Nesidiocoris</taxon>
    </lineage>
</organism>
<dbReference type="AlphaFoldDB" id="A0A6H5HQZ7"/>
<protein>
    <submittedName>
        <fullName evidence="1">Uncharacterized protein</fullName>
    </submittedName>
</protein>
<accession>A0A6H5HQZ7</accession>
<name>A0A6H5HQZ7_9HEMI</name>
<dbReference type="Proteomes" id="UP000479000">
    <property type="component" value="Unassembled WGS sequence"/>
</dbReference>
<dbReference type="EMBL" id="CADCXU010036120">
    <property type="protein sequence ID" value="CAB0020958.1"/>
    <property type="molecule type" value="Genomic_DNA"/>
</dbReference>
<gene>
    <name evidence="1" type="ORF">NTEN_LOCUS24483</name>
</gene>
<evidence type="ECO:0000313" key="2">
    <source>
        <dbReference type="Proteomes" id="UP000479000"/>
    </source>
</evidence>
<keyword evidence="2" id="KW-1185">Reference proteome</keyword>
<reference evidence="1 2" key="1">
    <citation type="submission" date="2020-02" db="EMBL/GenBank/DDBJ databases">
        <authorList>
            <person name="Ferguson B K."/>
        </authorList>
    </citation>
    <scope>NUCLEOTIDE SEQUENCE [LARGE SCALE GENOMIC DNA]</scope>
</reference>
<proteinExistence type="predicted"/>
<evidence type="ECO:0000313" key="1">
    <source>
        <dbReference type="EMBL" id="CAB0020958.1"/>
    </source>
</evidence>